<feature type="transmembrane region" description="Helical" evidence="1">
    <location>
        <begin position="305"/>
        <end position="325"/>
    </location>
</feature>
<dbReference type="AlphaFoldDB" id="A0A5B8ZC82"/>
<keyword evidence="3" id="KW-1185">Reference proteome</keyword>
<dbReference type="KEGG" id="bda:FSZ17_22685"/>
<keyword evidence="1" id="KW-0472">Membrane</keyword>
<proteinExistence type="predicted"/>
<sequence length="342" mass="39004">MNLIELYIQEVTRRLPEKNREDIALELRSTIEDMLPKDYSDQDVKAVLSKLGNPAVLASGYSDRPMHLIGPCYYEIYISLLKMILPIAIAISTIPLVVDSILSYNGDQVLLEVLLSFLGEGILNVFSTGIQVFFWLTLVFAILERTDHGKITVPITARFKEWTPEDLKHIPYIPKEKAISKMDVFGGLLWTAIWATVYFNAAKLLGIYEKGERGLEFIAPTFNHEVLLSYWPIVVIVIGIEVALTIYKWITAQWTIRVAWLNAIVHIVSSIAIIVMFSDTNLLNPTFIEYLNELFSFSFDLKSKIMLGVMIIFVFFAALDTYQGFRKARIPSDKNNTVNRHM</sequence>
<feature type="transmembrane region" description="Helical" evidence="1">
    <location>
        <begin position="228"/>
        <end position="247"/>
    </location>
</feature>
<organism evidence="2 3">
    <name type="scientific">Cytobacillus dafuensis</name>
    <name type="common">Bacillus dafuensis</name>
    <dbReference type="NCBI Taxonomy" id="1742359"/>
    <lineage>
        <taxon>Bacteria</taxon>
        <taxon>Bacillati</taxon>
        <taxon>Bacillota</taxon>
        <taxon>Bacilli</taxon>
        <taxon>Bacillales</taxon>
        <taxon>Bacillaceae</taxon>
        <taxon>Cytobacillus</taxon>
    </lineage>
</organism>
<evidence type="ECO:0000313" key="3">
    <source>
        <dbReference type="Proteomes" id="UP000321555"/>
    </source>
</evidence>
<dbReference type="EMBL" id="CP042593">
    <property type="protein sequence ID" value="QED49853.1"/>
    <property type="molecule type" value="Genomic_DNA"/>
</dbReference>
<keyword evidence="1" id="KW-1133">Transmembrane helix</keyword>
<dbReference type="Pfam" id="PF22564">
    <property type="entry name" value="HAAS"/>
    <property type="match status" value="1"/>
</dbReference>
<feature type="transmembrane region" description="Helical" evidence="1">
    <location>
        <begin position="259"/>
        <end position="277"/>
    </location>
</feature>
<accession>A0A5B8ZC82</accession>
<dbReference type="RefSeq" id="WP_057772571.1">
    <property type="nucleotide sequence ID" value="NZ_CP042593.1"/>
</dbReference>
<evidence type="ECO:0000256" key="1">
    <source>
        <dbReference type="SAM" id="Phobius"/>
    </source>
</evidence>
<reference evidence="3" key="1">
    <citation type="submission" date="2019-08" db="EMBL/GenBank/DDBJ databases">
        <authorList>
            <person name="Zheng X."/>
        </authorList>
    </citation>
    <scope>NUCLEOTIDE SEQUENCE [LARGE SCALE GENOMIC DNA]</scope>
    <source>
        <strain evidence="3">FJAT-25496</strain>
    </source>
</reference>
<protein>
    <submittedName>
        <fullName evidence="2">Uncharacterized protein</fullName>
    </submittedName>
</protein>
<name>A0A5B8ZC82_CYTDA</name>
<dbReference type="OrthoDB" id="116789at2"/>
<feature type="transmembrane region" description="Helical" evidence="1">
    <location>
        <begin position="83"/>
        <end position="102"/>
    </location>
</feature>
<dbReference type="STRING" id="1742359.GCA_001439625_02972"/>
<gene>
    <name evidence="2" type="ORF">FSZ17_22685</name>
</gene>
<feature type="transmembrane region" description="Helical" evidence="1">
    <location>
        <begin position="184"/>
        <end position="208"/>
    </location>
</feature>
<dbReference type="Proteomes" id="UP000321555">
    <property type="component" value="Chromosome"/>
</dbReference>
<keyword evidence="1" id="KW-0812">Transmembrane</keyword>
<evidence type="ECO:0000313" key="2">
    <source>
        <dbReference type="EMBL" id="QED49853.1"/>
    </source>
</evidence>
<feature type="transmembrane region" description="Helical" evidence="1">
    <location>
        <begin position="122"/>
        <end position="143"/>
    </location>
</feature>